<accession>M4DPT1</accession>
<evidence type="ECO:0000313" key="2">
    <source>
        <dbReference type="Proteomes" id="UP000011750"/>
    </source>
</evidence>
<dbReference type="Gramene" id="Bra018522.1">
    <property type="protein sequence ID" value="Bra018522.1-P"/>
    <property type="gene ID" value="Bra018522"/>
</dbReference>
<dbReference type="EnsemblPlants" id="Bra018522.1">
    <property type="protein sequence ID" value="Bra018522.1-P"/>
    <property type="gene ID" value="Bra018522"/>
</dbReference>
<dbReference type="Proteomes" id="UP000011750">
    <property type="component" value="Chromosome A05"/>
</dbReference>
<dbReference type="AlphaFoldDB" id="M4DPT1"/>
<reference evidence="1" key="3">
    <citation type="submission" date="2023-03" db="UniProtKB">
        <authorList>
            <consortium name="EnsemblPlants"/>
        </authorList>
    </citation>
    <scope>IDENTIFICATION</scope>
    <source>
        <strain evidence="1">cv. Chiifu-401-42</strain>
    </source>
</reference>
<dbReference type="InParanoid" id="M4DPT1"/>
<reference evidence="1 2" key="2">
    <citation type="journal article" date="2018" name="Hortic Res">
        <title>Improved Brassica rapa reference genome by single-molecule sequencing and chromosome conformation capture technologies.</title>
        <authorList>
            <person name="Zhang L."/>
            <person name="Cai X."/>
            <person name="Wu J."/>
            <person name="Liu M."/>
            <person name="Grob S."/>
            <person name="Cheng F."/>
            <person name="Liang J."/>
            <person name="Cai C."/>
            <person name="Liu Z."/>
            <person name="Liu B."/>
            <person name="Wang F."/>
            <person name="Li S."/>
            <person name="Liu F."/>
            <person name="Li X."/>
            <person name="Cheng L."/>
            <person name="Yang W."/>
            <person name="Li M.H."/>
            <person name="Grossniklaus U."/>
            <person name="Zheng H."/>
            <person name="Wang X."/>
        </authorList>
    </citation>
    <scope>NUCLEOTIDE SEQUENCE [LARGE SCALE GENOMIC DNA]</scope>
    <source>
        <strain evidence="1 2">cv. Chiifu-401-42</strain>
    </source>
</reference>
<protein>
    <submittedName>
        <fullName evidence="1">Uncharacterized protein</fullName>
    </submittedName>
</protein>
<proteinExistence type="predicted"/>
<dbReference type="HOGENOM" id="CLU_1505555_0_0_1"/>
<organism evidence="1 2">
    <name type="scientific">Brassica campestris</name>
    <name type="common">Field mustard</name>
    <dbReference type="NCBI Taxonomy" id="3711"/>
    <lineage>
        <taxon>Eukaryota</taxon>
        <taxon>Viridiplantae</taxon>
        <taxon>Streptophyta</taxon>
        <taxon>Embryophyta</taxon>
        <taxon>Tracheophyta</taxon>
        <taxon>Spermatophyta</taxon>
        <taxon>Magnoliopsida</taxon>
        <taxon>eudicotyledons</taxon>
        <taxon>Gunneridae</taxon>
        <taxon>Pentapetalae</taxon>
        <taxon>rosids</taxon>
        <taxon>malvids</taxon>
        <taxon>Brassicales</taxon>
        <taxon>Brassicaceae</taxon>
        <taxon>Brassiceae</taxon>
        <taxon>Brassica</taxon>
    </lineage>
</organism>
<name>M4DPT1_BRACM</name>
<keyword evidence="2" id="KW-1185">Reference proteome</keyword>
<evidence type="ECO:0000313" key="1">
    <source>
        <dbReference type="EnsemblPlants" id="Bra018522.1-P"/>
    </source>
</evidence>
<sequence length="179" mass="20013">MKMRDTVILDLTLNPIRSSSLSEVSISWNGARFQGPNSRFLLAGTWSFSLSGTRGSRSCLEAGGNDTGKFSLNRRDAMFRKVTTLSPIEGGWFRGFAGTKNTRKNSGKKWDGRISLPMAKIVLRGEDTPVVRARSIGFIGTWFHGRLVHKRTWLQESIRLRHGGNELRPWADSGMKSLT</sequence>
<reference evidence="1 2" key="1">
    <citation type="journal article" date="2011" name="Nat. Genet.">
        <title>The genome of the mesopolyploid crop species Brassica rapa.</title>
        <authorList>
            <consortium name="Brassica rapa Genome Sequencing Project Consortium"/>
            <person name="Wang X."/>
            <person name="Wang H."/>
            <person name="Wang J."/>
            <person name="Sun R."/>
            <person name="Wu J."/>
            <person name="Liu S."/>
            <person name="Bai Y."/>
            <person name="Mun J.H."/>
            <person name="Bancroft I."/>
            <person name="Cheng F."/>
            <person name="Huang S."/>
            <person name="Li X."/>
            <person name="Hua W."/>
            <person name="Wang J."/>
            <person name="Wang X."/>
            <person name="Freeling M."/>
            <person name="Pires J.C."/>
            <person name="Paterson A.H."/>
            <person name="Chalhoub B."/>
            <person name="Wang B."/>
            <person name="Hayward A."/>
            <person name="Sharpe A.G."/>
            <person name="Park B.S."/>
            <person name="Weisshaar B."/>
            <person name="Liu B."/>
            <person name="Li B."/>
            <person name="Liu B."/>
            <person name="Tong C."/>
            <person name="Song C."/>
            <person name="Duran C."/>
            <person name="Peng C."/>
            <person name="Geng C."/>
            <person name="Koh C."/>
            <person name="Lin C."/>
            <person name="Edwards D."/>
            <person name="Mu D."/>
            <person name="Shen D."/>
            <person name="Soumpourou E."/>
            <person name="Li F."/>
            <person name="Fraser F."/>
            <person name="Conant G."/>
            <person name="Lassalle G."/>
            <person name="King G.J."/>
            <person name="Bonnema G."/>
            <person name="Tang H."/>
            <person name="Wang H."/>
            <person name="Belcram H."/>
            <person name="Zhou H."/>
            <person name="Hirakawa H."/>
            <person name="Abe H."/>
            <person name="Guo H."/>
            <person name="Wang H."/>
            <person name="Jin H."/>
            <person name="Parkin I.A."/>
            <person name="Batley J."/>
            <person name="Kim J.S."/>
            <person name="Just J."/>
            <person name="Li J."/>
            <person name="Xu J."/>
            <person name="Deng J."/>
            <person name="Kim J.A."/>
            <person name="Li J."/>
            <person name="Yu J."/>
            <person name="Meng J."/>
            <person name="Wang J."/>
            <person name="Min J."/>
            <person name="Poulain J."/>
            <person name="Wang J."/>
            <person name="Hatakeyama K."/>
            <person name="Wu K."/>
            <person name="Wang L."/>
            <person name="Fang L."/>
            <person name="Trick M."/>
            <person name="Links M.G."/>
            <person name="Zhao M."/>
            <person name="Jin M."/>
            <person name="Ramchiary N."/>
            <person name="Drou N."/>
            <person name="Berkman P.J."/>
            <person name="Cai Q."/>
            <person name="Huang Q."/>
            <person name="Li R."/>
            <person name="Tabata S."/>
            <person name="Cheng S."/>
            <person name="Zhang S."/>
            <person name="Zhang S."/>
            <person name="Huang S."/>
            <person name="Sato S."/>
            <person name="Sun S."/>
            <person name="Kwon S.J."/>
            <person name="Choi S.R."/>
            <person name="Lee T.H."/>
            <person name="Fan W."/>
            <person name="Zhao X."/>
            <person name="Tan X."/>
            <person name="Xu X."/>
            <person name="Wang Y."/>
            <person name="Qiu Y."/>
            <person name="Yin Y."/>
            <person name="Li Y."/>
            <person name="Du Y."/>
            <person name="Liao Y."/>
            <person name="Lim Y."/>
            <person name="Narusaka Y."/>
            <person name="Wang Y."/>
            <person name="Wang Z."/>
            <person name="Li Z."/>
            <person name="Wang Z."/>
            <person name="Xiong Z."/>
            <person name="Zhang Z."/>
        </authorList>
    </citation>
    <scope>NUCLEOTIDE SEQUENCE [LARGE SCALE GENOMIC DNA]</scope>
    <source>
        <strain evidence="1 2">cv. Chiifu-401-42</strain>
    </source>
</reference>